<keyword evidence="10" id="KW-1185">Reference proteome</keyword>
<evidence type="ECO:0000256" key="7">
    <source>
        <dbReference type="SAM" id="Coils"/>
    </source>
</evidence>
<dbReference type="Pfam" id="PF07686">
    <property type="entry name" value="V-set"/>
    <property type="match status" value="1"/>
</dbReference>
<protein>
    <submittedName>
        <fullName evidence="11 12">Golgin subfamily A member 6-like protein 22 isoform X1</fullName>
    </submittedName>
</protein>
<dbReference type="GO" id="GO:0050852">
    <property type="term" value="P:T cell receptor signaling pathway"/>
    <property type="evidence" value="ECO:0007669"/>
    <property type="project" value="TreeGrafter"/>
</dbReference>
<reference evidence="10" key="1">
    <citation type="journal article" date="2016" name="Nat. Commun.">
        <title>The channel catfish genome sequence provides insights into the evolution of scale formation in teleosts.</title>
        <authorList>
            <person name="Liu Z."/>
            <person name="Liu S."/>
            <person name="Yao J."/>
            <person name="Bao L."/>
            <person name="Zhang J."/>
            <person name="Li Y."/>
            <person name="Jiang C."/>
            <person name="Sun L."/>
            <person name="Wang R."/>
            <person name="Zhang Y."/>
            <person name="Zhou T."/>
            <person name="Zeng Q."/>
            <person name="Fu Q."/>
            <person name="Gao S."/>
            <person name="Li N."/>
            <person name="Koren S."/>
            <person name="Jiang Y."/>
            <person name="Zimin A."/>
            <person name="Xu P."/>
            <person name="Phillippy A.M."/>
            <person name="Geng X."/>
            <person name="Song L."/>
            <person name="Sun F."/>
            <person name="Li C."/>
            <person name="Wang X."/>
            <person name="Chen A."/>
            <person name="Jin Y."/>
            <person name="Yuan Z."/>
            <person name="Yang Y."/>
            <person name="Tan S."/>
            <person name="Peatman E."/>
            <person name="Lu J."/>
            <person name="Qin Z."/>
            <person name="Dunham R."/>
            <person name="Li Z."/>
            <person name="Sonstegard T."/>
            <person name="Feng J."/>
            <person name="Danzmann R.G."/>
            <person name="Schroeder S."/>
            <person name="Scheffler B."/>
            <person name="Duke M.V."/>
            <person name="Ballard L."/>
            <person name="Kucuktas H."/>
            <person name="Kaltenboeck L."/>
            <person name="Liu H."/>
            <person name="Armbruster J."/>
            <person name="Xie Y."/>
            <person name="Kirby M.L."/>
            <person name="Tian Y."/>
            <person name="Flanagan M.E."/>
            <person name="Mu W."/>
            <person name="Waldbieser G.C."/>
        </authorList>
    </citation>
    <scope>NUCLEOTIDE SEQUENCE [LARGE SCALE GENOMIC DNA]</scope>
    <source>
        <strain evidence="10">SDA103</strain>
    </source>
</reference>
<feature type="region of interest" description="Disordered" evidence="8">
    <location>
        <begin position="651"/>
        <end position="716"/>
    </location>
</feature>
<dbReference type="GO" id="GO:0005102">
    <property type="term" value="F:signaling receptor binding"/>
    <property type="evidence" value="ECO:0007669"/>
    <property type="project" value="TreeGrafter"/>
</dbReference>
<dbReference type="InterPro" id="IPR013783">
    <property type="entry name" value="Ig-like_fold"/>
</dbReference>
<evidence type="ECO:0000256" key="3">
    <source>
        <dbReference type="ARBA" id="ARBA00023136"/>
    </source>
</evidence>
<evidence type="ECO:0000256" key="5">
    <source>
        <dbReference type="ARBA" id="ARBA00023180"/>
    </source>
</evidence>
<dbReference type="InterPro" id="IPR050504">
    <property type="entry name" value="IgSF_BTN/MOG"/>
</dbReference>
<dbReference type="RefSeq" id="XP_017321437.1">
    <property type="nucleotide sequence ID" value="XM_017465948.3"/>
</dbReference>
<comment type="subcellular location">
    <subcellularLocation>
        <location evidence="1">Membrane</location>
    </subcellularLocation>
</comment>
<dbReference type="GeneID" id="108264431"/>
<dbReference type="GO" id="GO:0050863">
    <property type="term" value="P:regulation of T cell activation"/>
    <property type="evidence" value="ECO:0007669"/>
    <property type="project" value="UniProtKB-ARBA"/>
</dbReference>
<evidence type="ECO:0000256" key="2">
    <source>
        <dbReference type="ARBA" id="ARBA00022729"/>
    </source>
</evidence>
<evidence type="ECO:0000256" key="1">
    <source>
        <dbReference type="ARBA" id="ARBA00004370"/>
    </source>
</evidence>
<evidence type="ECO:0000256" key="4">
    <source>
        <dbReference type="ARBA" id="ARBA00023157"/>
    </source>
</evidence>
<dbReference type="GO" id="GO:0009897">
    <property type="term" value="C:external side of plasma membrane"/>
    <property type="evidence" value="ECO:0007669"/>
    <property type="project" value="TreeGrafter"/>
</dbReference>
<dbReference type="GeneTree" id="ENSGT01110000268427"/>
<keyword evidence="3" id="KW-0472">Membrane</keyword>
<keyword evidence="2" id="KW-0732">Signal</keyword>
<dbReference type="InterPro" id="IPR036179">
    <property type="entry name" value="Ig-like_dom_sf"/>
</dbReference>
<evidence type="ECO:0000313" key="12">
    <source>
        <dbReference type="RefSeq" id="XP_017321437.1"/>
    </source>
</evidence>
<organism evidence="10 11">
    <name type="scientific">Ictalurus punctatus</name>
    <name type="common">Channel catfish</name>
    <name type="synonym">Silurus punctatus</name>
    <dbReference type="NCBI Taxonomy" id="7998"/>
    <lineage>
        <taxon>Eukaryota</taxon>
        <taxon>Metazoa</taxon>
        <taxon>Chordata</taxon>
        <taxon>Craniata</taxon>
        <taxon>Vertebrata</taxon>
        <taxon>Euteleostomi</taxon>
        <taxon>Actinopterygii</taxon>
        <taxon>Neopterygii</taxon>
        <taxon>Teleostei</taxon>
        <taxon>Ostariophysi</taxon>
        <taxon>Siluriformes</taxon>
        <taxon>Ictaluridae</taxon>
        <taxon>Ictalurus</taxon>
    </lineage>
</organism>
<proteinExistence type="predicted"/>
<dbReference type="RefSeq" id="XP_017321431.1">
    <property type="nucleotide sequence ID" value="XM_017465942.3"/>
</dbReference>
<sequence length="716" mass="82958">MFILICRYNRVFAYPGDDVTLSSHLSPETNVVSMEIRWFRGIECIYLYKNGQVSVGKGYEGRASLFTPELKRGNVSLILKSIAPMDTGTYSCQVLTGHNKVEKSIHLYMSGMEPLSPDRTGLKLTEQESVDMDESVLILELKKLLQQREKELQDKTRELETTTEMLRTKSSLLLYTDMDLENMSKLANQKEEHLKSMVSELETCKRQLEMLGQKLQEKNAQVEELRAILQDKERELEEEKKHLGEGEEQQITEGLKNTTQDTTDTEESLHLLELKNLLQNKEKELEDKTKQLESAIGELTRMTKLLQDRETDVENLAQERDEHVKNMTGEMEMCLRELETLGQKLQEKNAQVQELRVILKDKERELEEEKKHQGERERVITANVSHGPFVFELLEKSDDMLSKMYQNPEEQLEELKSWLYVKREERRLREEEERTQILEKEFLDYISAVKELIGKKHEKNVALAKMLAVLQDKLEVAETDEEREALELQLKEALEMQTQGEEQIERLTEGIEEKRRGIEEKHTHEIEKIREKYSTVSKTDTETNILKIILPDVQAYFQNIAVNMQRTLHAQRQIITNKIAEERQTPDHTDVDGVEMSVEKKILENQTDGPVEERTELEVEMSRSIKNSPEVNNNCAGTLVQEVAEVEAELRAAREPNGFNSEDPDSEDESDKMANSVIIGEGEIEAGIEEEEEEQEEVREVNEHSETGEEDVIYTQ</sequence>
<dbReference type="InterPro" id="IPR003599">
    <property type="entry name" value="Ig_sub"/>
</dbReference>
<feature type="domain" description="Ig-like" evidence="9">
    <location>
        <begin position="1"/>
        <end position="106"/>
    </location>
</feature>
<feature type="coiled-coil region" evidence="7">
    <location>
        <begin position="476"/>
        <end position="503"/>
    </location>
</feature>
<evidence type="ECO:0000313" key="10">
    <source>
        <dbReference type="Proteomes" id="UP000221080"/>
    </source>
</evidence>
<keyword evidence="5" id="KW-0325">Glycoprotein</keyword>
<evidence type="ECO:0000259" key="9">
    <source>
        <dbReference type="PROSITE" id="PS50835"/>
    </source>
</evidence>
<dbReference type="KEGG" id="ipu:108264431"/>
<evidence type="ECO:0000256" key="6">
    <source>
        <dbReference type="ARBA" id="ARBA00023319"/>
    </source>
</evidence>
<dbReference type="SUPFAM" id="SSF48726">
    <property type="entry name" value="Immunoglobulin"/>
    <property type="match status" value="1"/>
</dbReference>
<name>A0A2D0QUM0_ICTPU</name>
<dbReference type="PROSITE" id="PS50835">
    <property type="entry name" value="IG_LIKE"/>
    <property type="match status" value="1"/>
</dbReference>
<dbReference type="GO" id="GO:0001817">
    <property type="term" value="P:regulation of cytokine production"/>
    <property type="evidence" value="ECO:0007669"/>
    <property type="project" value="TreeGrafter"/>
</dbReference>
<accession>A0A2D0QUM0</accession>
<feature type="compositionally biased region" description="Acidic residues" evidence="8">
    <location>
        <begin position="682"/>
        <end position="697"/>
    </location>
</feature>
<dbReference type="PANTHER" id="PTHR24100:SF130">
    <property type="entry name" value="BUTYROPHILIN-LIKE PROTEIN 9"/>
    <property type="match status" value="1"/>
</dbReference>
<dbReference type="FunFam" id="2.60.40.10:FF:000142">
    <property type="entry name" value="V-set domain-containing T-cell activation inhibitor 1"/>
    <property type="match status" value="1"/>
</dbReference>
<reference evidence="11 12" key="2">
    <citation type="submission" date="2025-04" db="UniProtKB">
        <authorList>
            <consortium name="RefSeq"/>
        </authorList>
    </citation>
    <scope>IDENTIFICATION</scope>
    <source>
        <tissue evidence="11 12">Blood</tissue>
    </source>
</reference>
<dbReference type="SMART" id="SM00409">
    <property type="entry name" value="IG"/>
    <property type="match status" value="1"/>
</dbReference>
<feature type="coiled-coil region" evidence="7">
    <location>
        <begin position="138"/>
        <end position="372"/>
    </location>
</feature>
<dbReference type="InterPro" id="IPR013106">
    <property type="entry name" value="Ig_V-set"/>
</dbReference>
<dbReference type="PANTHER" id="PTHR24100">
    <property type="entry name" value="BUTYROPHILIN"/>
    <property type="match status" value="1"/>
</dbReference>
<evidence type="ECO:0000256" key="8">
    <source>
        <dbReference type="SAM" id="MobiDB-lite"/>
    </source>
</evidence>
<dbReference type="Gene3D" id="2.60.40.10">
    <property type="entry name" value="Immunoglobulins"/>
    <property type="match status" value="1"/>
</dbReference>
<dbReference type="Proteomes" id="UP000221080">
    <property type="component" value="Chromosome 1"/>
</dbReference>
<keyword evidence="6" id="KW-0393">Immunoglobulin domain</keyword>
<keyword evidence="4" id="KW-1015">Disulfide bond</keyword>
<dbReference type="InterPro" id="IPR007110">
    <property type="entry name" value="Ig-like_dom"/>
</dbReference>
<dbReference type="AlphaFoldDB" id="A0A2D0QUM0"/>
<dbReference type="OrthoDB" id="9898017at2759"/>
<dbReference type="OMA" id="GIECIYL"/>
<dbReference type="GO" id="GO:1903037">
    <property type="term" value="P:regulation of leukocyte cell-cell adhesion"/>
    <property type="evidence" value="ECO:0007669"/>
    <property type="project" value="UniProtKB-ARBA"/>
</dbReference>
<keyword evidence="7" id="KW-0175">Coiled coil</keyword>
<evidence type="ECO:0000313" key="11">
    <source>
        <dbReference type="RefSeq" id="XP_017321431.1"/>
    </source>
</evidence>
<gene>
    <name evidence="11 12" type="primary">LOC108264431</name>
</gene>
<feature type="compositionally biased region" description="Basic and acidic residues" evidence="8">
    <location>
        <begin position="698"/>
        <end position="707"/>
    </location>
</feature>